<evidence type="ECO:0000256" key="7">
    <source>
        <dbReference type="ARBA" id="ARBA00023244"/>
    </source>
</evidence>
<dbReference type="EMBL" id="JAXCLA010000011">
    <property type="protein sequence ID" value="MDY0748549.1"/>
    <property type="molecule type" value="Genomic_DNA"/>
</dbReference>
<evidence type="ECO:0000256" key="2">
    <source>
        <dbReference type="ARBA" id="ARBA00008055"/>
    </source>
</evidence>
<evidence type="ECO:0000256" key="4">
    <source>
        <dbReference type="ARBA" id="ARBA00020771"/>
    </source>
</evidence>
<dbReference type="SUPFAM" id="SSF51569">
    <property type="entry name" value="Aldolase"/>
    <property type="match status" value="1"/>
</dbReference>
<evidence type="ECO:0000313" key="11">
    <source>
        <dbReference type="EMBL" id="MDY0748549.1"/>
    </source>
</evidence>
<dbReference type="SMART" id="SM01004">
    <property type="entry name" value="ALAD"/>
    <property type="match status" value="1"/>
</dbReference>
<organism evidence="11 12">
    <name type="scientific">Roseateles agri</name>
    <dbReference type="NCBI Taxonomy" id="3098619"/>
    <lineage>
        <taxon>Bacteria</taxon>
        <taxon>Pseudomonadati</taxon>
        <taxon>Pseudomonadota</taxon>
        <taxon>Betaproteobacteria</taxon>
        <taxon>Burkholderiales</taxon>
        <taxon>Sphaerotilaceae</taxon>
        <taxon>Roseateles</taxon>
    </lineage>
</organism>
<dbReference type="Gene3D" id="3.20.20.70">
    <property type="entry name" value="Aldolase class I"/>
    <property type="match status" value="1"/>
</dbReference>
<dbReference type="EC" id="4.2.1.24" evidence="3 9"/>
<dbReference type="RefSeq" id="WP_320426520.1">
    <property type="nucleotide sequence ID" value="NZ_JAXCLA010000011.1"/>
</dbReference>
<dbReference type="PANTHER" id="PTHR11458">
    <property type="entry name" value="DELTA-AMINOLEVULINIC ACID DEHYDRATASE"/>
    <property type="match status" value="1"/>
</dbReference>
<dbReference type="InterPro" id="IPR030656">
    <property type="entry name" value="ALAD_AS"/>
</dbReference>
<comment type="pathway">
    <text evidence="1">Porphyrin-containing compound metabolism; protoporphyrin-IX biosynthesis; coproporphyrinogen-III from 5-aminolevulinate: step 1/4.</text>
</comment>
<dbReference type="Proteomes" id="UP001285263">
    <property type="component" value="Unassembled WGS sequence"/>
</dbReference>
<evidence type="ECO:0000256" key="6">
    <source>
        <dbReference type="ARBA" id="ARBA00023239"/>
    </source>
</evidence>
<evidence type="ECO:0000256" key="8">
    <source>
        <dbReference type="ARBA" id="ARBA00047651"/>
    </source>
</evidence>
<comment type="similarity">
    <text evidence="2 10">Belongs to the ALAD family.</text>
</comment>
<comment type="subunit">
    <text evidence="9">Homooctamer.</text>
</comment>
<keyword evidence="6 9" id="KW-0456">Lyase</keyword>
<dbReference type="PROSITE" id="PS00169">
    <property type="entry name" value="D_ALA_DEHYDRATASE"/>
    <property type="match status" value="1"/>
</dbReference>
<dbReference type="PIRSF" id="PIRSF001415">
    <property type="entry name" value="Porphbilin_synth"/>
    <property type="match status" value="1"/>
</dbReference>
<evidence type="ECO:0000256" key="5">
    <source>
        <dbReference type="ARBA" id="ARBA00023133"/>
    </source>
</evidence>
<dbReference type="InterPro" id="IPR013785">
    <property type="entry name" value="Aldolase_TIM"/>
</dbReference>
<proteinExistence type="inferred from homology"/>
<dbReference type="NCBIfam" id="NF006762">
    <property type="entry name" value="PRK09283.1"/>
    <property type="match status" value="1"/>
</dbReference>
<keyword evidence="5" id="KW-0350">Heme biosynthesis</keyword>
<reference evidence="11 12" key="1">
    <citation type="submission" date="2023-11" db="EMBL/GenBank/DDBJ databases">
        <title>Paucibacter sp. nov., isolated from fresh soil in Korea.</title>
        <authorList>
            <person name="Le N.T.T."/>
        </authorList>
    </citation>
    <scope>NUCLEOTIDE SEQUENCE [LARGE SCALE GENOMIC DNA]</scope>
    <source>
        <strain evidence="11 12">R3-3</strain>
    </source>
</reference>
<comment type="caution">
    <text evidence="11">The sequence shown here is derived from an EMBL/GenBank/DDBJ whole genome shotgun (WGS) entry which is preliminary data.</text>
</comment>
<protein>
    <recommendedName>
        <fullName evidence="4 9">Delta-aminolevulinic acid dehydratase</fullName>
        <ecNumber evidence="3 9">4.2.1.24</ecNumber>
    </recommendedName>
</protein>
<dbReference type="Pfam" id="PF00490">
    <property type="entry name" value="ALAD"/>
    <property type="match status" value="1"/>
</dbReference>
<accession>A0ABU5DQE9</accession>
<evidence type="ECO:0000256" key="9">
    <source>
        <dbReference type="RuleBase" id="RU000515"/>
    </source>
</evidence>
<evidence type="ECO:0000256" key="3">
    <source>
        <dbReference type="ARBA" id="ARBA00012053"/>
    </source>
</evidence>
<dbReference type="CDD" id="cd04823">
    <property type="entry name" value="ALAD_PBGS_aspartate_rich"/>
    <property type="match status" value="1"/>
</dbReference>
<gene>
    <name evidence="11" type="primary">hemB</name>
    <name evidence="11" type="ORF">SNE35_28875</name>
</gene>
<sequence>MPHQPAPFPASRPRRLRRDAFTRNLVREHALSAHDLILPVFVHEGRDKIEAVPSMPGVSRLSLDRLIPVAEECVELGIPVLALFPVIDPSLKTPDGREAMNPDGLVPRVVAALKEKVPSLGILTDVALDPYTSHGQDGVLDERGYIINDRTVEILGQQALAQARAGVDIVAPSDMMDGRIGAIRAQLEAYDHIHTRIMAYSAKYASAFYGPFRDAVGSAANLGKADKKTYQMDPGNSDEALREVGLDLAEGADMVMVKPGMPYLDIVRRVKEEFRVPTFAYQVSGEYAMLKAAAANGWLDHDAVMMESLLAFKRAGADGVLTYFALEAARLLRR</sequence>
<dbReference type="PANTHER" id="PTHR11458:SF0">
    <property type="entry name" value="DELTA-AMINOLEVULINIC ACID DEHYDRATASE"/>
    <property type="match status" value="1"/>
</dbReference>
<name>A0ABU5DQE9_9BURK</name>
<dbReference type="InterPro" id="IPR001731">
    <property type="entry name" value="ALAD"/>
</dbReference>
<dbReference type="GO" id="GO:0004655">
    <property type="term" value="F:porphobilinogen synthase activity"/>
    <property type="evidence" value="ECO:0007669"/>
    <property type="project" value="UniProtKB-EC"/>
</dbReference>
<evidence type="ECO:0000313" key="12">
    <source>
        <dbReference type="Proteomes" id="UP001285263"/>
    </source>
</evidence>
<keyword evidence="7 9" id="KW-0627">Porphyrin biosynthesis</keyword>
<dbReference type="PRINTS" id="PR00144">
    <property type="entry name" value="DALDHYDRTASE"/>
</dbReference>
<keyword evidence="12" id="KW-1185">Reference proteome</keyword>
<comment type="catalytic activity">
    <reaction evidence="8 9">
        <text>2 5-aminolevulinate = porphobilinogen + 2 H2O + H(+)</text>
        <dbReference type="Rhea" id="RHEA:24064"/>
        <dbReference type="ChEBI" id="CHEBI:15377"/>
        <dbReference type="ChEBI" id="CHEBI:15378"/>
        <dbReference type="ChEBI" id="CHEBI:58126"/>
        <dbReference type="ChEBI" id="CHEBI:356416"/>
        <dbReference type="EC" id="4.2.1.24"/>
    </reaction>
</comment>
<evidence type="ECO:0000256" key="1">
    <source>
        <dbReference type="ARBA" id="ARBA00004694"/>
    </source>
</evidence>
<evidence type="ECO:0000256" key="10">
    <source>
        <dbReference type="RuleBase" id="RU004161"/>
    </source>
</evidence>